<protein>
    <submittedName>
        <fullName evidence="1">Uncharacterized protein</fullName>
    </submittedName>
</protein>
<reference evidence="2" key="1">
    <citation type="submission" date="2016-05" db="EMBL/GenBank/DDBJ databases">
        <title>Comparative genomics of biotechnologically important yeasts.</title>
        <authorList>
            <consortium name="DOE Joint Genome Institute"/>
            <person name="Riley R."/>
            <person name="Haridas S."/>
            <person name="Wolfe K.H."/>
            <person name="Lopes M.R."/>
            <person name="Hittinger C.T."/>
            <person name="Goker M."/>
            <person name="Salamov A."/>
            <person name="Wisecaver J."/>
            <person name="Long T.M."/>
            <person name="Aerts A.L."/>
            <person name="Barry K."/>
            <person name="Choi C."/>
            <person name="Clum A."/>
            <person name="Coughlan A.Y."/>
            <person name="Deshpande S."/>
            <person name="Douglass A.P."/>
            <person name="Hanson S.J."/>
            <person name="Klenk H.-P."/>
            <person name="Labutti K."/>
            <person name="Lapidus A."/>
            <person name="Lindquist E."/>
            <person name="Lipzen A."/>
            <person name="Meier-Kolthoff J.P."/>
            <person name="Ohm R.A."/>
            <person name="Otillar R.P."/>
            <person name="Pangilinan J."/>
            <person name="Peng Y."/>
            <person name="Rokas A."/>
            <person name="Rosa C.A."/>
            <person name="Scheuner C."/>
            <person name="Sibirny A.A."/>
            <person name="Slot J.C."/>
            <person name="Stielow J.B."/>
            <person name="Sun H."/>
            <person name="Kurtzman C.P."/>
            <person name="Blackwell M."/>
            <person name="Grigoriev I.V."/>
            <person name="Jeffries T.W."/>
        </authorList>
    </citation>
    <scope>NUCLEOTIDE SEQUENCE [LARGE SCALE GENOMIC DNA]</scope>
    <source>
        <strain evidence="2">NRRL Y-12698</strain>
    </source>
</reference>
<accession>A0A1E3QH47</accession>
<dbReference type="RefSeq" id="XP_018982347.1">
    <property type="nucleotide sequence ID" value="XM_019126759.1"/>
</dbReference>
<evidence type="ECO:0000313" key="2">
    <source>
        <dbReference type="Proteomes" id="UP000094336"/>
    </source>
</evidence>
<evidence type="ECO:0000313" key="1">
    <source>
        <dbReference type="EMBL" id="ODQ77019.1"/>
    </source>
</evidence>
<keyword evidence="2" id="KW-1185">Reference proteome</keyword>
<gene>
    <name evidence="1" type="ORF">BABINDRAFT_10552</name>
</gene>
<dbReference type="Proteomes" id="UP000094336">
    <property type="component" value="Unassembled WGS sequence"/>
</dbReference>
<dbReference type="EMBL" id="KV454444">
    <property type="protein sequence ID" value="ODQ77019.1"/>
    <property type="molecule type" value="Genomic_DNA"/>
</dbReference>
<dbReference type="AlphaFoldDB" id="A0A1E3QH47"/>
<organism evidence="1 2">
    <name type="scientific">Babjeviella inositovora NRRL Y-12698</name>
    <dbReference type="NCBI Taxonomy" id="984486"/>
    <lineage>
        <taxon>Eukaryota</taxon>
        <taxon>Fungi</taxon>
        <taxon>Dikarya</taxon>
        <taxon>Ascomycota</taxon>
        <taxon>Saccharomycotina</taxon>
        <taxon>Pichiomycetes</taxon>
        <taxon>Serinales incertae sedis</taxon>
        <taxon>Babjeviella</taxon>
    </lineage>
</organism>
<proteinExistence type="predicted"/>
<dbReference type="GeneID" id="30144613"/>
<name>A0A1E3QH47_9ASCO</name>
<sequence>MFFPTIATLKFTAFAATVRYLGLVGAHKAPLSSPKVSLAFVATGLGAGLLYDYKKQEWQAYTEDRVKFLEKFREEVVVPGQKAHWEETKDLRSEVRL</sequence>